<evidence type="ECO:0000313" key="4">
    <source>
        <dbReference type="EMBL" id="SBT31856.1"/>
    </source>
</evidence>
<protein>
    <recommendedName>
        <fullName evidence="3">Liprin-beta-1/2 coiled-coil domain-containing protein</fullName>
    </recommendedName>
</protein>
<feature type="region of interest" description="Disordered" evidence="2">
    <location>
        <begin position="187"/>
        <end position="209"/>
    </location>
</feature>
<evidence type="ECO:0000313" key="5">
    <source>
        <dbReference type="Proteomes" id="UP000078550"/>
    </source>
</evidence>
<name>A0A1A8YJY3_PLAOA</name>
<accession>A0A1A8YJY3</accession>
<gene>
    <name evidence="4" type="ORF">POVWA2_006420</name>
</gene>
<organism evidence="4 5">
    <name type="scientific">Plasmodium ovale wallikeri</name>
    <dbReference type="NCBI Taxonomy" id="864142"/>
    <lineage>
        <taxon>Eukaryota</taxon>
        <taxon>Sar</taxon>
        <taxon>Alveolata</taxon>
        <taxon>Apicomplexa</taxon>
        <taxon>Aconoidasida</taxon>
        <taxon>Haemosporida</taxon>
        <taxon>Plasmodiidae</taxon>
        <taxon>Plasmodium</taxon>
        <taxon>Plasmodium (Plasmodium)</taxon>
    </lineage>
</organism>
<dbReference type="Pfam" id="PF26022">
    <property type="entry name" value="CC_Liprin_beta"/>
    <property type="match status" value="1"/>
</dbReference>
<evidence type="ECO:0000256" key="2">
    <source>
        <dbReference type="SAM" id="MobiDB-lite"/>
    </source>
</evidence>
<evidence type="ECO:0000256" key="1">
    <source>
        <dbReference type="SAM" id="Coils"/>
    </source>
</evidence>
<feature type="region of interest" description="Disordered" evidence="2">
    <location>
        <begin position="622"/>
        <end position="649"/>
    </location>
</feature>
<dbReference type="InterPro" id="IPR058914">
    <property type="entry name" value="LIPB1/2_CC"/>
</dbReference>
<proteinExistence type="predicted"/>
<evidence type="ECO:0000259" key="3">
    <source>
        <dbReference type="Pfam" id="PF26022"/>
    </source>
</evidence>
<reference evidence="5" key="1">
    <citation type="submission" date="2016-05" db="EMBL/GenBank/DDBJ databases">
        <authorList>
            <person name="Naeem Raeece"/>
        </authorList>
    </citation>
    <scope>NUCLEOTIDE SEQUENCE [LARGE SCALE GENOMIC DNA]</scope>
</reference>
<keyword evidence="1" id="KW-0175">Coiled coil</keyword>
<sequence length="1363" mass="156518">MGKSKKLSTLVKNVQFFVKKCREKNKKLLSINSLDDDDDDKYASGNFADDKTNFDEICKEHSIEYSSKGSLEAKRDIYKKYASTFSGELRRIHTQDNFHNLSDYLDKKDNKKFGKLKNEKNEEEKENADNSFVQMNYKVLDNERSKVGRDEILKEKGKDRKMEDVKNEIMEYDVHLSKLYKKLGKGSKNSKLLGKSKKSKPKVKGKGKIKKVTSAAGTVEAAKTIRAYNSEILNEKSELFLRKKSRRKSQKKNGKKCVEEEGELKYNFSMDNSKLDSKSSLLTRGEIFSTYHRMASSKKATDEVYFFQEGISNRLKKKSNISSYDIGCMYMNNAASTKSSKDLSKKKSNDTTLFNSSKSLRRFKFLNDNKKNIEYYKKMIENLEGTVGKCKKKNNSSSSIDNIIKIINCLLHDYVPKLIDRYEYYMNTLDDRNKLLKQKIKESLDFGDIQYEEIREMKTQLMQKNNENKKLNDTIEMLKDKLSYINELELKNAEYLDEIVLMRNRTTYLEKIIEENDQSKESHELRKIRRNLKMVYNKMKNEMRHMNKLKSRYFKRYKKRKFSINKWLRLKEKMRERGTFSRHEWVEHGFAEVRLREGDETDTVMGEMFQSEKDAQKEVEKGMEMGEEKEADKGINREEKKGEEKVGELSKNEKTLMGRADKEVDTSDIYIMEENTGKIKKGKVLTKNKKINTILSNYTFLQLLKREDKRDNGQTNNHTLIPRESYPYYHYFYSNVLANHRDNCSGGRADRIGCGHVIPFRYDGRREFAGAGHVVLSDENYLSLCRKLKECFYEQYFYQCAGGIMHKESGCRMDDLTSVDGKEIGKNENPFVKSEPCTFSPDQARKNEKYEFVSANNSPLGADKNRRKNKMYKLPFDCCYKVNRMISGNFSCSLWGSGNCGSKDNTFCEKCVWRKKSLISTNSSSINKKLKMEKMTRRGDLIPNRGGIKRSHRYYYRVGSMQERNGENGHFRNGNIGQHSNANARGCRGNGEGGKLLNGVGSRGDDVCFSCENEKKRESHCYNEMSLQGINSSSRSINSNTTADGKTEKRDGKRTKGICEEKIITEGKNNVGHELTMTKKKENSEGDNIFGSMCERVNNFKKFLRNYNSHFAGSKSNNTCAHFGNADSQQVVLGGVCTKNTRVLLRRKTGDGYDCGDGGGSGSGSGGGDMSGRVSNPPNMGGVLMARGEGRIKNLGNHVYQINNYYNYCDVKAQYNMYNVSERSNVQNNFVIRANDAGTTSKTSGYGGGGNARIMPALKEIRADRVMQKKEDFEYDAFQGGGKTNIGIHQSATQIHRLNKSYIQHDGVLMGTCKGCAKNETLCTCDKTLRYQNPFNQYIDINMKNYDAINRYLNGHFVYTLDI</sequence>
<dbReference type="EMBL" id="FLRE01000025">
    <property type="protein sequence ID" value="SBT31856.1"/>
    <property type="molecule type" value="Genomic_DNA"/>
</dbReference>
<feature type="compositionally biased region" description="Gly residues" evidence="2">
    <location>
        <begin position="1155"/>
        <end position="1170"/>
    </location>
</feature>
<feature type="compositionally biased region" description="Basic residues" evidence="2">
    <location>
        <begin position="194"/>
        <end position="209"/>
    </location>
</feature>
<dbReference type="Proteomes" id="UP000078550">
    <property type="component" value="Unassembled WGS sequence"/>
</dbReference>
<feature type="domain" description="Liprin-beta-1/2 coiled-coil" evidence="3">
    <location>
        <begin position="424"/>
        <end position="532"/>
    </location>
</feature>
<feature type="region of interest" description="Disordered" evidence="2">
    <location>
        <begin position="1155"/>
        <end position="1179"/>
    </location>
</feature>
<feature type="coiled-coil region" evidence="1">
    <location>
        <begin position="454"/>
        <end position="505"/>
    </location>
</feature>
<feature type="region of interest" description="Disordered" evidence="2">
    <location>
        <begin position="1032"/>
        <end position="1054"/>
    </location>
</feature>